<dbReference type="EMBL" id="JBHULS010000001">
    <property type="protein sequence ID" value="MFD2550195.1"/>
    <property type="molecule type" value="Genomic_DNA"/>
</dbReference>
<dbReference type="NCBIfam" id="NF033707">
    <property type="entry name" value="T9SS_sortase"/>
    <property type="match status" value="1"/>
</dbReference>
<reference evidence="5" key="1">
    <citation type="journal article" date="2019" name="Int. J. Syst. Evol. Microbiol.">
        <title>The Global Catalogue of Microorganisms (GCM) 10K type strain sequencing project: providing services to taxonomists for standard genome sequencing and annotation.</title>
        <authorList>
            <consortium name="The Broad Institute Genomics Platform"/>
            <consortium name="The Broad Institute Genome Sequencing Center for Infectious Disease"/>
            <person name="Wu L."/>
            <person name="Ma J."/>
        </authorList>
    </citation>
    <scope>NUCLEOTIDE SEQUENCE [LARGE SCALE GENOMIC DNA]</scope>
    <source>
        <strain evidence="5">KCTC 42587</strain>
    </source>
</reference>
<comment type="caution">
    <text evidence="4">The sequence shown here is derived from an EMBL/GenBank/DDBJ whole genome shotgun (WGS) entry which is preliminary data.</text>
</comment>
<keyword evidence="5" id="KW-1185">Reference proteome</keyword>
<feature type="chain" id="PRO_5045340303" evidence="2">
    <location>
        <begin position="19"/>
        <end position="1290"/>
    </location>
</feature>
<dbReference type="InterPro" id="IPR029030">
    <property type="entry name" value="Caspase-like_dom_sf"/>
</dbReference>
<dbReference type="RefSeq" id="WP_376890870.1">
    <property type="nucleotide sequence ID" value="NZ_JBHULS010000001.1"/>
</dbReference>
<dbReference type="Pfam" id="PF01364">
    <property type="entry name" value="Peptidase_C25"/>
    <property type="match status" value="1"/>
</dbReference>
<protein>
    <submittedName>
        <fullName evidence="4">Type IX secretion system sortase PorU</fullName>
    </submittedName>
</protein>
<dbReference type="SUPFAM" id="SSF52129">
    <property type="entry name" value="Caspase-like"/>
    <property type="match status" value="1"/>
</dbReference>
<feature type="domain" description="Gingipain" evidence="3">
    <location>
        <begin position="536"/>
        <end position="913"/>
    </location>
</feature>
<evidence type="ECO:0000256" key="2">
    <source>
        <dbReference type="SAM" id="SignalP"/>
    </source>
</evidence>
<proteinExistence type="predicted"/>
<dbReference type="CDD" id="cd02258">
    <property type="entry name" value="Peptidase_C25_N"/>
    <property type="match status" value="1"/>
</dbReference>
<accession>A0ABW5KQZ0</accession>
<feature type="signal peptide" evidence="2">
    <location>
        <begin position="1"/>
        <end position="18"/>
    </location>
</feature>
<evidence type="ECO:0000259" key="3">
    <source>
        <dbReference type="Pfam" id="PF01364"/>
    </source>
</evidence>
<dbReference type="Gene3D" id="2.60.40.4070">
    <property type="match status" value="1"/>
</dbReference>
<evidence type="ECO:0000256" key="1">
    <source>
        <dbReference type="ARBA" id="ARBA00022729"/>
    </source>
</evidence>
<dbReference type="Proteomes" id="UP001597472">
    <property type="component" value="Unassembled WGS sequence"/>
</dbReference>
<dbReference type="Gene3D" id="3.40.50.1460">
    <property type="match status" value="1"/>
</dbReference>
<dbReference type="InterPro" id="IPR029031">
    <property type="entry name" value="Gingipain_N_sf"/>
</dbReference>
<dbReference type="Gene3D" id="3.40.50.10390">
    <property type="entry name" value="Gingipain r, domain 1"/>
    <property type="match status" value="1"/>
</dbReference>
<name>A0ABW5KQZ0_9FLAO</name>
<dbReference type="InterPro" id="IPR001769">
    <property type="entry name" value="Gingipain"/>
</dbReference>
<evidence type="ECO:0000313" key="4">
    <source>
        <dbReference type="EMBL" id="MFD2550195.1"/>
    </source>
</evidence>
<organism evidence="4 5">
    <name type="scientific">Bizionia sediminis</name>
    <dbReference type="NCBI Taxonomy" id="1737064"/>
    <lineage>
        <taxon>Bacteria</taxon>
        <taxon>Pseudomonadati</taxon>
        <taxon>Bacteroidota</taxon>
        <taxon>Flavobacteriia</taxon>
        <taxon>Flavobacteriales</taxon>
        <taxon>Flavobacteriaceae</taxon>
        <taxon>Bizionia</taxon>
    </lineage>
</organism>
<sequence>MKKKLILITLLVSSMVFSQEKRFNISWNGTKTLETESFSIKVPSFNTNHFRYTVGSGIAFVAQWPLAQMVNENSATLSNVSYAIIPETELMDLDRVNIPSKPKVSLHNSINRDKINAFLEVSPIIRENGVYKKITGFTVNYSFGGSNFRSGNRLAITNSVLSAGSWFEFQVAQTGVYKISRRFLEQLGLNLETIDPRTLKLFGNGGRMIPYANSEPYPMDVQENAIVVVGEGDGYFDEGDYILFYAQGPHQYNEESNTNLNIYNDATSYFIQVSPGNGKRIQNLIQPNGTPDVTINTFQDYKFHEVDDYNLGSVGRRWFGDRFDVETTKTFDFVFPNLVPESPVILKTYVASTAETPTRMELSVNNTEVAILNISAVNEATLANQAFFNDTIPVTTPNISVTLRYDNGGNPSALGYIDYIALQATRELKYAGAPFTFSNARVIGMSGIGAYQLSNASQVSEVWDVSDIYNIKRVRNSANSEILSFKAVLGTKKTYTVLGPNGFLEPIRIANSYVGNQNLKGTIFNNQQGVFQDIDYLIVTPTSFYSQAERLAQINRNQYGYNVKVVRLQDIYREFGPGVQDIGAIRNFVKYVYQNASEPDKRVKYLCLFGDGSFDYKDRLPNNTNLVPSWHAYNSFTLTSSYVSDDFFGMMDPNEGLLRTSDMLDIAVGRILASSPQQAKEMVDKIETYYSEASFGNWRNNVVVISDDVDEAWEKDIQLTTNTIGDNIAASKEFINVIKIHTDAYIQESSAGGDRFPAVTTAITNAIESGVLVVNYFGHGGEDGLAKERIFQKTDAQNLNNVCKLNCFVTVTCEYTRFDNPLRPTAGEFTYWNKDAGAIGLITTTRQIFVSVGITFNLILEEYLFSFNPDDAYADDEYPSMAEALRLTKTNPEISGIGQRRVVFFIGDPAMKLAFPKPNVRLTKVNDVPVSQGAPALKALSRAKITGQVTNPSGTVLTDYSGVLSVNIYDKKVARTTLGNNGVTEGGQVIKMDFETLGATIFRGQASITNGAFEFEFVVPRDVGIPEGNGRISFYAKKTNALEDQAGANTESIVIGGLNEEAPEDNIGPVIQMYMNDENFVSGGITNESPSLLVKLEDENGINTASGIGHDIVAILDGDETNPYILNDYYQTEIDNYKRGTATFPLRNIEPGLHTLTLKAWDVYNNSSTAEIQFVVHNENQSLVIDNVLNYPNPFVNYTEFWFNHNSSDPLDVSVQIFTVSGKLVRTLNGQTNATGCCGNGTSALSRDIVWDGRDDFGDKIGKGVYIYKLTVRSPLLNKSVEKIEKLVIL</sequence>
<evidence type="ECO:0000313" key="5">
    <source>
        <dbReference type="Proteomes" id="UP001597472"/>
    </source>
</evidence>
<keyword evidence="1 2" id="KW-0732">Signal</keyword>
<gene>
    <name evidence="4" type="primary">porU</name>
    <name evidence="4" type="ORF">ACFSQP_00065</name>
</gene>